<dbReference type="GO" id="GO:0003677">
    <property type="term" value="F:DNA binding"/>
    <property type="evidence" value="ECO:0007669"/>
    <property type="project" value="InterPro"/>
</dbReference>
<feature type="domain" description="C2H2-type" evidence="11">
    <location>
        <begin position="13"/>
        <end position="39"/>
    </location>
</feature>
<comment type="caution">
    <text evidence="12">The sequence shown here is derived from an EMBL/GenBank/DDBJ whole genome shotgun (WGS) entry which is preliminary data.</text>
</comment>
<keyword evidence="3" id="KW-0677">Repeat</keyword>
<dbReference type="Gene3D" id="3.30.160.60">
    <property type="entry name" value="Classic Zinc Finger"/>
    <property type="match status" value="2"/>
</dbReference>
<dbReference type="Pfam" id="PF00096">
    <property type="entry name" value="zf-C2H2"/>
    <property type="match status" value="1"/>
</dbReference>
<dbReference type="InterPro" id="IPR007219">
    <property type="entry name" value="XnlR_reg_dom"/>
</dbReference>
<feature type="region of interest" description="Disordered" evidence="10">
    <location>
        <begin position="351"/>
        <end position="380"/>
    </location>
</feature>
<evidence type="ECO:0000256" key="10">
    <source>
        <dbReference type="SAM" id="MobiDB-lite"/>
    </source>
</evidence>
<dbReference type="EMBL" id="BLZA01000057">
    <property type="protein sequence ID" value="GHJ90087.1"/>
    <property type="molecule type" value="Genomic_DNA"/>
</dbReference>
<protein>
    <recommendedName>
        <fullName evidence="11">C2H2-type domain-containing protein</fullName>
    </recommendedName>
</protein>
<dbReference type="GO" id="GO:0008270">
    <property type="term" value="F:zinc ion binding"/>
    <property type="evidence" value="ECO:0007669"/>
    <property type="project" value="UniProtKB-KW"/>
</dbReference>
<evidence type="ECO:0000256" key="7">
    <source>
        <dbReference type="ARBA" id="ARBA00023163"/>
    </source>
</evidence>
<evidence type="ECO:0000259" key="11">
    <source>
        <dbReference type="PROSITE" id="PS50157"/>
    </source>
</evidence>
<dbReference type="InterPro" id="IPR036236">
    <property type="entry name" value="Znf_C2H2_sf"/>
</dbReference>
<dbReference type="SUPFAM" id="SSF57667">
    <property type="entry name" value="beta-beta-alpha zinc fingers"/>
    <property type="match status" value="1"/>
</dbReference>
<dbReference type="CDD" id="cd12148">
    <property type="entry name" value="fungal_TF_MHR"/>
    <property type="match status" value="1"/>
</dbReference>
<feature type="region of interest" description="Disordered" evidence="10">
    <location>
        <begin position="57"/>
        <end position="262"/>
    </location>
</feature>
<evidence type="ECO:0000256" key="6">
    <source>
        <dbReference type="ARBA" id="ARBA00023015"/>
    </source>
</evidence>
<evidence type="ECO:0000256" key="8">
    <source>
        <dbReference type="ARBA" id="ARBA00023242"/>
    </source>
</evidence>
<evidence type="ECO:0000256" key="1">
    <source>
        <dbReference type="ARBA" id="ARBA00004123"/>
    </source>
</evidence>
<evidence type="ECO:0000313" key="13">
    <source>
        <dbReference type="Proteomes" id="UP000620104"/>
    </source>
</evidence>
<dbReference type="PROSITE" id="PS00028">
    <property type="entry name" value="ZINC_FINGER_C2H2_1"/>
    <property type="match status" value="1"/>
</dbReference>
<dbReference type="AlphaFoldDB" id="A0A8H3YJE3"/>
<feature type="compositionally biased region" description="Basic and acidic residues" evidence="10">
    <location>
        <begin position="57"/>
        <end position="69"/>
    </location>
</feature>
<dbReference type="PANTHER" id="PTHR47660">
    <property type="entry name" value="TRANSCRIPTION FACTOR WITH C2H2 AND ZN(2)-CYS(6) DNA BINDING DOMAIN (EUROFUNG)-RELATED-RELATED"/>
    <property type="match status" value="1"/>
</dbReference>
<keyword evidence="5" id="KW-0862">Zinc</keyword>
<dbReference type="GO" id="GO:0005634">
    <property type="term" value="C:nucleus"/>
    <property type="evidence" value="ECO:0007669"/>
    <property type="project" value="UniProtKB-SubCell"/>
</dbReference>
<feature type="compositionally biased region" description="Basic and acidic residues" evidence="10">
    <location>
        <begin position="124"/>
        <end position="151"/>
    </location>
</feature>
<dbReference type="GO" id="GO:0006351">
    <property type="term" value="P:DNA-templated transcription"/>
    <property type="evidence" value="ECO:0007669"/>
    <property type="project" value="InterPro"/>
</dbReference>
<keyword evidence="4 9" id="KW-0863">Zinc-finger</keyword>
<evidence type="ECO:0000256" key="3">
    <source>
        <dbReference type="ARBA" id="ARBA00022737"/>
    </source>
</evidence>
<feature type="compositionally biased region" description="Basic and acidic residues" evidence="10">
    <location>
        <begin position="186"/>
        <end position="200"/>
    </location>
</feature>
<reference evidence="12" key="1">
    <citation type="submission" date="2020-07" db="EMBL/GenBank/DDBJ databases">
        <title>Draft Genome Sequence of a Deep-Sea Yeast, Naganishia (Cryptococcus) liquefaciens strain N6.</title>
        <authorList>
            <person name="Han Y.W."/>
            <person name="Kajitani R."/>
            <person name="Morimoto H."/>
            <person name="Parhat M."/>
            <person name="Tsubouchi H."/>
            <person name="Bakenova O."/>
            <person name="Ogata M."/>
            <person name="Argunhan B."/>
            <person name="Aoki R."/>
            <person name="Kajiwara S."/>
            <person name="Itoh T."/>
            <person name="Iwasaki H."/>
        </authorList>
    </citation>
    <scope>NUCLEOTIDE SEQUENCE</scope>
    <source>
        <strain evidence="12">N6</strain>
    </source>
</reference>
<dbReference type="Proteomes" id="UP000620104">
    <property type="component" value="Unassembled WGS sequence"/>
</dbReference>
<dbReference type="Pfam" id="PF04082">
    <property type="entry name" value="Fungal_trans"/>
    <property type="match status" value="1"/>
</dbReference>
<evidence type="ECO:0000313" key="12">
    <source>
        <dbReference type="EMBL" id="GHJ90087.1"/>
    </source>
</evidence>
<evidence type="ECO:0000256" key="2">
    <source>
        <dbReference type="ARBA" id="ARBA00022723"/>
    </source>
</evidence>
<evidence type="ECO:0000256" key="5">
    <source>
        <dbReference type="ARBA" id="ARBA00022833"/>
    </source>
</evidence>
<feature type="domain" description="C2H2-type" evidence="11">
    <location>
        <begin position="40"/>
        <end position="67"/>
    </location>
</feature>
<evidence type="ECO:0000256" key="9">
    <source>
        <dbReference type="PROSITE-ProRule" id="PRU00042"/>
    </source>
</evidence>
<accession>A0A8H3YJE3</accession>
<keyword evidence="7" id="KW-0804">Transcription</keyword>
<keyword evidence="8" id="KW-0539">Nucleus</keyword>
<dbReference type="PROSITE" id="PS50157">
    <property type="entry name" value="ZINC_FINGER_C2H2_2"/>
    <property type="match status" value="2"/>
</dbReference>
<dbReference type="SMART" id="SM00355">
    <property type="entry name" value="ZnF_C2H2"/>
    <property type="match status" value="2"/>
</dbReference>
<dbReference type="PANTHER" id="PTHR47660:SF2">
    <property type="entry name" value="TRANSCRIPTION FACTOR WITH C2H2 AND ZN(2)-CYS(6) DNA BINDING DOMAIN (EUROFUNG)"/>
    <property type="match status" value="1"/>
</dbReference>
<evidence type="ECO:0000256" key="4">
    <source>
        <dbReference type="ARBA" id="ARBA00022771"/>
    </source>
</evidence>
<comment type="subcellular location">
    <subcellularLocation>
        <location evidence="1">Nucleus</location>
    </subcellularLocation>
</comment>
<keyword evidence="13" id="KW-1185">Reference proteome</keyword>
<gene>
    <name evidence="12" type="ORF">NliqN6_6489</name>
</gene>
<name>A0A8H3YJE3_9TREE</name>
<keyword evidence="6" id="KW-0805">Transcription regulation</keyword>
<organism evidence="12 13">
    <name type="scientific">Naganishia liquefaciens</name>
    <dbReference type="NCBI Taxonomy" id="104408"/>
    <lineage>
        <taxon>Eukaryota</taxon>
        <taxon>Fungi</taxon>
        <taxon>Dikarya</taxon>
        <taxon>Basidiomycota</taxon>
        <taxon>Agaricomycotina</taxon>
        <taxon>Tremellomycetes</taxon>
        <taxon>Filobasidiales</taxon>
        <taxon>Filobasidiaceae</taxon>
        <taxon>Naganishia</taxon>
    </lineage>
</organism>
<dbReference type="OrthoDB" id="1405595at2759"/>
<proteinExistence type="predicted"/>
<keyword evidence="2" id="KW-0479">Metal-binding</keyword>
<dbReference type="InterPro" id="IPR013087">
    <property type="entry name" value="Znf_C2H2_type"/>
</dbReference>
<feature type="compositionally biased region" description="Pro residues" evidence="10">
    <location>
        <begin position="214"/>
        <end position="226"/>
    </location>
</feature>
<dbReference type="FunFam" id="3.30.160.60:FF:001182">
    <property type="entry name" value="Zinc finger, C2H2 type"/>
    <property type="match status" value="1"/>
</dbReference>
<sequence length="941" mass="105476">MATPPGQVDGQTFACHCGSTFSRIENLVRHTKTHASERPWVCRVCDKAFTRPDLLKRHEKIHERGKDAKAAVSKTPGPSTTTAQADARQQDVHPTSRPAHESTIAGYPYNLVLSPRLSDQPSESYERTATHDDDGYPRKRARRDSLDRTTDDASPTQLTSIALPVHRGIGHGATTLPSLSEGIIRPSERYYERHHHDQDSRTPFSREGTEQPFIEPPAPHPQPQTLPLPVSDKAPLPSQDNMNAYPRRNAEPAPPTPRGDDLQQNLIWDALGNISSPMDQLHWDNGMHWIADFPRATLLDTFLPLNQTPNPTNPNNSTFNIPTARSNGSELDPNFLSAWLREVESAAEPHRRPDERWVSPLGDVSRAVTPPNEANDEDKWPMHWKPAGNYVVGAGADLAEIEQESGIAPELHKWKRYWLDEETYAKVKSSFALAKYTAGPDLTNFYMARSIHTVNHLISLYFENFHPQLPIIHLATFEPREAAPLLLASLICIGANYSSLAGARGFCIDLIEVLRKTLNALFENDSMNLRSTSLIHVYLLVVLAGLWCGNKRTYEFAEAMRGTLVNLCRRADLLNSANFFQSSMIQGANLETKWRQWITSESRKRLGTAICLIDALFPALLDHPAYLSHGDMILFVLPCDEEFWQAPTAKQWSNMLGLSPLPPSPFFASSTSALLTPVYVNAEDKPPPIRHLNAFAALVMVASLHHHIFEFRTQLSIYLSAGLNVPLYRVGMALNISYGFEGRRQWLKDALDIWRDNYYDKSAVITPNGEAGKIMYHLGHISLSVYINTLYTAVGKRGRQQALSVIPEIQAWTSTSEARHACDHSIFLLKVLSTPLTTHSLYYPTCTFVAILCVWAYVKWLPADEDTVASYETLQLIANFFHLTNDVGIPSTIKERQQLRDAVVPKKILEKGTRMLAHGKAWRIGAAFALVLAKQMEQESA</sequence>